<feature type="compositionally biased region" description="Basic and acidic residues" evidence="1">
    <location>
        <begin position="69"/>
        <end position="83"/>
    </location>
</feature>
<proteinExistence type="predicted"/>
<dbReference type="EMBL" id="JAHZIJ010000011">
    <property type="protein sequence ID" value="MBW7476210.1"/>
    <property type="molecule type" value="Genomic_DNA"/>
</dbReference>
<evidence type="ECO:0000313" key="5">
    <source>
        <dbReference type="Proteomes" id="UP000812277"/>
    </source>
</evidence>
<evidence type="ECO:0000259" key="3">
    <source>
        <dbReference type="PROSITE" id="PS51724"/>
    </source>
</evidence>
<feature type="region of interest" description="Disordered" evidence="1">
    <location>
        <begin position="1"/>
        <end position="29"/>
    </location>
</feature>
<sequence>MNPKARITYRFDKTNGPRQEPQQEETERRLKSNVVPFFQEELKFTSDIGAWNSPFQDDARALEKLIRDTERKDASATSQRDRSAAAPLFEEQKPSSIKRAAIIRDPFEAKQPANSVDPSMHPHIDWSGQILLGDESQPFDSKPQPAYETSRTLIRDAAWDDHDRNNSILSNELMDQEVGHAGRSSFKTASIYRSPRGPSWFKVLASVVGAVATGALFGYLVLTLFTAGDSGLNAADIATEMPGAANAANSGSDLPSTTPQNEGMNALPTAGNDTTIGTEQGTAATAAVNIPAVSYYMLQYGVFSSKEGLDEALAGLNDKGLAAAQFATGEDYRVYAGMAQDRGKALVLGNKLANLEVYMKQIDLPALSALPFAGDAAVAETFFQQTRELTGQLDAMTIARLTDDTSDVEGSWSELHQNWTRTAALMESGVTDSKGRTALHKLAQAINTAAVAAGEYEKKSSDAHLWSVQRALMEAVFVQKDWFASMDAL</sequence>
<keyword evidence="2" id="KW-0472">Membrane</keyword>
<evidence type="ECO:0000256" key="2">
    <source>
        <dbReference type="SAM" id="Phobius"/>
    </source>
</evidence>
<comment type="caution">
    <text evidence="4">The sequence shown here is derived from an EMBL/GenBank/DDBJ whole genome shotgun (WGS) entry which is preliminary data.</text>
</comment>
<evidence type="ECO:0000256" key="1">
    <source>
        <dbReference type="SAM" id="MobiDB-lite"/>
    </source>
</evidence>
<organism evidence="4 5">
    <name type="scientific">Paenibacillus oenotherae</name>
    <dbReference type="NCBI Taxonomy" id="1435645"/>
    <lineage>
        <taxon>Bacteria</taxon>
        <taxon>Bacillati</taxon>
        <taxon>Bacillota</taxon>
        <taxon>Bacilli</taxon>
        <taxon>Bacillales</taxon>
        <taxon>Paenibacillaceae</taxon>
        <taxon>Paenibacillus</taxon>
    </lineage>
</organism>
<feature type="compositionally biased region" description="Polar residues" evidence="1">
    <location>
        <begin position="247"/>
        <end position="263"/>
    </location>
</feature>
<dbReference type="Pfam" id="PF05036">
    <property type="entry name" value="SPOR"/>
    <property type="match status" value="1"/>
</dbReference>
<name>A0ABS7D8E8_9BACL</name>
<dbReference type="SUPFAM" id="SSF110997">
    <property type="entry name" value="Sporulation related repeat"/>
    <property type="match status" value="1"/>
</dbReference>
<reference evidence="4 5" key="1">
    <citation type="submission" date="2021-07" db="EMBL/GenBank/DDBJ databases">
        <title>Paenibacillus radiodurans sp. nov., isolated from the southeastern edge of Tengger Desert.</title>
        <authorList>
            <person name="Zhang G."/>
        </authorList>
    </citation>
    <scope>NUCLEOTIDE SEQUENCE [LARGE SCALE GENOMIC DNA]</scope>
    <source>
        <strain evidence="4 5">DT7-4</strain>
    </source>
</reference>
<feature type="domain" description="SPOR" evidence="3">
    <location>
        <begin position="290"/>
        <end position="365"/>
    </location>
</feature>
<dbReference type="InterPro" id="IPR007730">
    <property type="entry name" value="SPOR-like_dom"/>
</dbReference>
<accession>A0ABS7D8E8</accession>
<gene>
    <name evidence="4" type="ORF">K0T92_15815</name>
</gene>
<protein>
    <submittedName>
        <fullName evidence="4">SPOR domain-containing protein</fullName>
    </submittedName>
</protein>
<feature type="region of interest" description="Disordered" evidence="1">
    <location>
        <begin position="245"/>
        <end position="275"/>
    </location>
</feature>
<feature type="transmembrane region" description="Helical" evidence="2">
    <location>
        <begin position="203"/>
        <end position="225"/>
    </location>
</feature>
<keyword evidence="2" id="KW-1133">Transmembrane helix</keyword>
<evidence type="ECO:0000313" key="4">
    <source>
        <dbReference type="EMBL" id="MBW7476210.1"/>
    </source>
</evidence>
<keyword evidence="2" id="KW-0812">Transmembrane</keyword>
<dbReference type="InterPro" id="IPR036680">
    <property type="entry name" value="SPOR-like_sf"/>
</dbReference>
<keyword evidence="5" id="KW-1185">Reference proteome</keyword>
<dbReference type="Proteomes" id="UP000812277">
    <property type="component" value="Unassembled WGS sequence"/>
</dbReference>
<dbReference type="PROSITE" id="PS51724">
    <property type="entry name" value="SPOR"/>
    <property type="match status" value="1"/>
</dbReference>
<dbReference type="RefSeq" id="WP_219873447.1">
    <property type="nucleotide sequence ID" value="NZ_JAHZIJ010000011.1"/>
</dbReference>
<feature type="region of interest" description="Disordered" evidence="1">
    <location>
        <begin position="69"/>
        <end position="93"/>
    </location>
</feature>